<accession>A0A9W4G954</accession>
<protein>
    <recommendedName>
        <fullName evidence="1">DUF5615 domain-containing protein</fullName>
    </recommendedName>
</protein>
<dbReference type="Pfam" id="PF18480">
    <property type="entry name" value="DUF5615"/>
    <property type="match status" value="1"/>
</dbReference>
<dbReference type="EMBL" id="LR882967">
    <property type="protein sequence ID" value="CAD5972403.1"/>
    <property type="molecule type" value="Genomic_DNA"/>
</dbReference>
<dbReference type="RefSeq" id="WP_254174449.1">
    <property type="nucleotide sequence ID" value="NZ_LR882967.1"/>
</dbReference>
<evidence type="ECO:0000259" key="1">
    <source>
        <dbReference type="Pfam" id="PF18480"/>
    </source>
</evidence>
<dbReference type="InterPro" id="IPR041049">
    <property type="entry name" value="DUF5615"/>
</dbReference>
<evidence type="ECO:0000313" key="3">
    <source>
        <dbReference type="Proteomes" id="UP001153719"/>
    </source>
</evidence>
<gene>
    <name evidence="2" type="ORF">NO713_03913</name>
</gene>
<sequence>MTIALYMDEQVPKAITIGLRQRGVDILTVQDDGFTSTPDPIVLDRATELGRVIFSQDEDFPNEGFRRQAEGIYFSGIIYARQTRISIGDCIRDLELIAKVYEPEDFANIVQYIPL</sequence>
<organism evidence="2 3">
    <name type="scientific">Planktothrix pseudagardhii</name>
    <dbReference type="NCBI Taxonomy" id="132604"/>
    <lineage>
        <taxon>Bacteria</taxon>
        <taxon>Bacillati</taxon>
        <taxon>Cyanobacteriota</taxon>
        <taxon>Cyanophyceae</taxon>
        <taxon>Oscillatoriophycideae</taxon>
        <taxon>Oscillatoriales</taxon>
        <taxon>Microcoleaceae</taxon>
        <taxon>Planktothrix</taxon>
    </lineage>
</organism>
<reference evidence="2" key="1">
    <citation type="submission" date="2020-09" db="EMBL/GenBank/DDBJ databases">
        <authorList>
            <person name="Blom J."/>
        </authorList>
    </citation>
    <scope>NUCLEOTIDE SEQUENCE</scope>
    <source>
        <strain evidence="2">No.713</strain>
    </source>
</reference>
<feature type="domain" description="DUF5615" evidence="1">
    <location>
        <begin position="5"/>
        <end position="82"/>
    </location>
</feature>
<keyword evidence="3" id="KW-1185">Reference proteome</keyword>
<name>A0A9W4G954_9CYAN</name>
<dbReference type="KEGG" id="ppsu:NO713_03913"/>
<dbReference type="AlphaFoldDB" id="A0A9W4G954"/>
<dbReference type="Proteomes" id="UP001153719">
    <property type="component" value="Chromosome"/>
</dbReference>
<evidence type="ECO:0000313" key="2">
    <source>
        <dbReference type="EMBL" id="CAD5972403.1"/>
    </source>
</evidence>
<proteinExistence type="predicted"/>